<reference evidence="1" key="1">
    <citation type="journal article" date="2023" name="Mol. Phylogenet. Evol.">
        <title>Genome-scale phylogeny and comparative genomics of the fungal order Sordariales.</title>
        <authorList>
            <person name="Hensen N."/>
            <person name="Bonometti L."/>
            <person name="Westerberg I."/>
            <person name="Brannstrom I.O."/>
            <person name="Guillou S."/>
            <person name="Cros-Aarteil S."/>
            <person name="Calhoun S."/>
            <person name="Haridas S."/>
            <person name="Kuo A."/>
            <person name="Mondo S."/>
            <person name="Pangilinan J."/>
            <person name="Riley R."/>
            <person name="LaButti K."/>
            <person name="Andreopoulos B."/>
            <person name="Lipzen A."/>
            <person name="Chen C."/>
            <person name="Yan M."/>
            <person name="Daum C."/>
            <person name="Ng V."/>
            <person name="Clum A."/>
            <person name="Steindorff A."/>
            <person name="Ohm R.A."/>
            <person name="Martin F."/>
            <person name="Silar P."/>
            <person name="Natvig D.O."/>
            <person name="Lalanne C."/>
            <person name="Gautier V."/>
            <person name="Ament-Velasquez S.L."/>
            <person name="Kruys A."/>
            <person name="Hutchinson M.I."/>
            <person name="Powell A.J."/>
            <person name="Barry K."/>
            <person name="Miller A.N."/>
            <person name="Grigoriev I.V."/>
            <person name="Debuchy R."/>
            <person name="Gladieux P."/>
            <person name="Hiltunen Thoren M."/>
            <person name="Johannesson H."/>
        </authorList>
    </citation>
    <scope>NUCLEOTIDE SEQUENCE</scope>
    <source>
        <strain evidence="1">CBS 103.79</strain>
    </source>
</reference>
<sequence length="228" mass="25734">MQSLLHKARHYLLPTRPRLQQYTSFTFPAAAPFLLLAGDIGRLVDYASYLVFLFAQTARFKRAFLVLGNHEFYGLFYSASLDAARKLSAEPSLGGGLVLLHRARWDDPDSDLTILGCTLWSSIPDASRPVVEAKVNDFKHITNWTAQRHTEIHDEERRVLGATHHAPCVEGLARPEQGREGRVRVWVFGYTRFSVRLKRGGVRVVANQRVYVFPRGEKGFDDGLVVVA</sequence>
<accession>A0AAN6RUL3</accession>
<proteinExistence type="predicted"/>
<gene>
    <name evidence="1" type="ORF">C8A05DRAFT_43946</name>
</gene>
<dbReference type="InterPro" id="IPR029052">
    <property type="entry name" value="Metallo-depent_PP-like"/>
</dbReference>
<name>A0AAN6RUL3_9PEZI</name>
<dbReference type="PANTHER" id="PTHR37844:SF2">
    <property type="entry name" value="SER_THR PROTEIN PHOSPHATASE SUPERFAMILY (AFU_ORTHOLOGUE AFUA_1G14840)"/>
    <property type="match status" value="1"/>
</dbReference>
<evidence type="ECO:0000313" key="1">
    <source>
        <dbReference type="EMBL" id="KAK3902676.1"/>
    </source>
</evidence>
<dbReference type="SUPFAM" id="SSF56300">
    <property type="entry name" value="Metallo-dependent phosphatases"/>
    <property type="match status" value="1"/>
</dbReference>
<keyword evidence="2" id="KW-1185">Reference proteome</keyword>
<evidence type="ECO:0000313" key="2">
    <source>
        <dbReference type="Proteomes" id="UP001303889"/>
    </source>
</evidence>
<dbReference type="AlphaFoldDB" id="A0AAN6RUL3"/>
<protein>
    <recommendedName>
        <fullName evidence="3">Calcineurin-like phosphoesterase domain-containing protein</fullName>
    </recommendedName>
</protein>
<comment type="caution">
    <text evidence="1">The sequence shown here is derived from an EMBL/GenBank/DDBJ whole genome shotgun (WGS) entry which is preliminary data.</text>
</comment>
<dbReference type="PANTHER" id="PTHR37844">
    <property type="entry name" value="SER/THR PROTEIN PHOSPHATASE SUPERFAMILY (AFU_ORTHOLOGUE AFUA_1G14840)"/>
    <property type="match status" value="1"/>
</dbReference>
<organism evidence="1 2">
    <name type="scientific">Staphylotrichum tortipilum</name>
    <dbReference type="NCBI Taxonomy" id="2831512"/>
    <lineage>
        <taxon>Eukaryota</taxon>
        <taxon>Fungi</taxon>
        <taxon>Dikarya</taxon>
        <taxon>Ascomycota</taxon>
        <taxon>Pezizomycotina</taxon>
        <taxon>Sordariomycetes</taxon>
        <taxon>Sordariomycetidae</taxon>
        <taxon>Sordariales</taxon>
        <taxon>Chaetomiaceae</taxon>
        <taxon>Staphylotrichum</taxon>
    </lineage>
</organism>
<dbReference type="Proteomes" id="UP001303889">
    <property type="component" value="Unassembled WGS sequence"/>
</dbReference>
<evidence type="ECO:0008006" key="3">
    <source>
        <dbReference type="Google" id="ProtNLM"/>
    </source>
</evidence>
<dbReference type="EMBL" id="MU855494">
    <property type="protein sequence ID" value="KAK3902676.1"/>
    <property type="molecule type" value="Genomic_DNA"/>
</dbReference>
<reference evidence="1" key="2">
    <citation type="submission" date="2023-05" db="EMBL/GenBank/DDBJ databases">
        <authorList>
            <consortium name="Lawrence Berkeley National Laboratory"/>
            <person name="Steindorff A."/>
            <person name="Hensen N."/>
            <person name="Bonometti L."/>
            <person name="Westerberg I."/>
            <person name="Brannstrom I.O."/>
            <person name="Guillou S."/>
            <person name="Cros-Aarteil S."/>
            <person name="Calhoun S."/>
            <person name="Haridas S."/>
            <person name="Kuo A."/>
            <person name="Mondo S."/>
            <person name="Pangilinan J."/>
            <person name="Riley R."/>
            <person name="Labutti K."/>
            <person name="Andreopoulos B."/>
            <person name="Lipzen A."/>
            <person name="Chen C."/>
            <person name="Yanf M."/>
            <person name="Daum C."/>
            <person name="Ng V."/>
            <person name="Clum A."/>
            <person name="Ohm R."/>
            <person name="Martin F."/>
            <person name="Silar P."/>
            <person name="Natvig D."/>
            <person name="Lalanne C."/>
            <person name="Gautier V."/>
            <person name="Ament-Velasquez S.L."/>
            <person name="Kruys A."/>
            <person name="Hutchinson M.I."/>
            <person name="Powell A.J."/>
            <person name="Barry K."/>
            <person name="Miller A.N."/>
            <person name="Grigoriev I.V."/>
            <person name="Debuchy R."/>
            <person name="Gladieux P."/>
            <person name="Thoren M.H."/>
            <person name="Johannesson H."/>
        </authorList>
    </citation>
    <scope>NUCLEOTIDE SEQUENCE</scope>
    <source>
        <strain evidence="1">CBS 103.79</strain>
    </source>
</reference>